<dbReference type="InterPro" id="IPR011990">
    <property type="entry name" value="TPR-like_helical_dom_sf"/>
</dbReference>
<dbReference type="AlphaFoldDB" id="A0A0M8JPF0"/>
<evidence type="ECO:0000313" key="3">
    <source>
        <dbReference type="Proteomes" id="UP000050501"/>
    </source>
</evidence>
<evidence type="ECO:0000313" key="2">
    <source>
        <dbReference type="EMBL" id="KPL91530.1"/>
    </source>
</evidence>
<reference evidence="2 3" key="2">
    <citation type="submission" date="2015-07" db="EMBL/GenBank/DDBJ databases">
        <title>Genome sequence of Levilinea saccharolytica DSM 16555.</title>
        <authorList>
            <person name="Hemp J."/>
            <person name="Ward L.M."/>
            <person name="Pace L.A."/>
            <person name="Fischer W.W."/>
        </authorList>
    </citation>
    <scope>NUCLEOTIDE SEQUENCE [LARGE SCALE GENOMIC DNA]</scope>
    <source>
        <strain evidence="2 3">KIBI-1</strain>
    </source>
</reference>
<dbReference type="Proteomes" id="UP000050501">
    <property type="component" value="Unassembled WGS sequence"/>
</dbReference>
<evidence type="ECO:0000313" key="1">
    <source>
        <dbReference type="EMBL" id="GAP19151.1"/>
    </source>
</evidence>
<dbReference type="SUPFAM" id="SSF48452">
    <property type="entry name" value="TPR-like"/>
    <property type="match status" value="1"/>
</dbReference>
<gene>
    <name evidence="2" type="ORF">ADN01_00965</name>
    <name evidence="1" type="ORF">LSAC_03050</name>
</gene>
<dbReference type="EMBL" id="DF967975">
    <property type="protein sequence ID" value="GAP19151.1"/>
    <property type="molecule type" value="Genomic_DNA"/>
</dbReference>
<organism evidence="1">
    <name type="scientific">Levilinea saccharolytica</name>
    <dbReference type="NCBI Taxonomy" id="229921"/>
    <lineage>
        <taxon>Bacteria</taxon>
        <taxon>Bacillati</taxon>
        <taxon>Chloroflexota</taxon>
        <taxon>Anaerolineae</taxon>
        <taxon>Anaerolineales</taxon>
        <taxon>Anaerolineaceae</taxon>
        <taxon>Levilinea</taxon>
    </lineage>
</organism>
<protein>
    <submittedName>
        <fullName evidence="1">Uncharacterized protein</fullName>
    </submittedName>
</protein>
<proteinExistence type="predicted"/>
<accession>A0A0M8JPF0</accession>
<sequence length="321" mass="37328">MIDLEAVLQWMNEFEPMRLSQAVRTKVEAMNAPEVTKSRMAVLMNDALNTARASADRLEYAEALVYTAVKRYQHNYRLTASQNLQEALTIFPQNSYKFGVTAYMLGWVLWDMEERENAQSYWQQARGIFDTKRAFLQQRLDGMQADIGTAGVDDMSEVYNDWLHKWGEKYLREQSAQLVEILERKRRRRDVTAYDTIDRLLDSVFRTKEYQAEAEACVVSGYTCFVLENYPLAEAYFTRAVATYLPGTHPQAVALWMLGMVQWRIAGEFGRAAQSWERAITTFEDLAVVEKNQNRHNRFEWYSEKLALMRSALTLKLQTAL</sequence>
<dbReference type="EMBL" id="LGCM01000003">
    <property type="protein sequence ID" value="KPL91530.1"/>
    <property type="molecule type" value="Genomic_DNA"/>
</dbReference>
<reference evidence="1" key="1">
    <citation type="journal article" date="2015" name="Genome Announc.">
        <title>Draft Genome Sequences of Anaerolinea thermolimosa IMO-1, Bellilinea caldifistulae GOMI-1, Leptolinea tardivitalis YMTK-2, Levilinea saccharolytica KIBI-1, Longilinea arvoryzae KOME-1, Previously Described as Members of the Class Anaerolineae (Chloroflexi).</title>
        <authorList>
            <person name="Matsuura N."/>
            <person name="Tourlousse M.D."/>
            <person name="Ohashi A."/>
            <person name="Hugenholtz P."/>
            <person name="Sekiguchi Y."/>
        </authorList>
    </citation>
    <scope>NUCLEOTIDE SEQUENCE</scope>
    <source>
        <strain evidence="1">KIBI-1</strain>
    </source>
</reference>
<dbReference type="STRING" id="229921.ADN01_00965"/>
<keyword evidence="3" id="KW-1185">Reference proteome</keyword>
<dbReference type="Gene3D" id="1.25.40.10">
    <property type="entry name" value="Tetratricopeptide repeat domain"/>
    <property type="match status" value="1"/>
</dbReference>
<name>A0A0M8JPF0_9CHLR</name>